<dbReference type="SUPFAM" id="SSF55856">
    <property type="entry name" value="Cytochrome b5-like heme/steroid binding domain"/>
    <property type="match status" value="1"/>
</dbReference>
<evidence type="ECO:0000313" key="2">
    <source>
        <dbReference type="EMBL" id="ASW42054.1"/>
    </source>
</evidence>
<dbReference type="InterPro" id="IPR036400">
    <property type="entry name" value="Cyt_B5-like_heme/steroid_sf"/>
</dbReference>
<dbReference type="RefSeq" id="WP_119864189.1">
    <property type="nucleotide sequence ID" value="NZ_CP016786.1"/>
</dbReference>
<accession>A0A343J946</accession>
<name>A0A343J946_9CLOT</name>
<dbReference type="InterPro" id="IPR001199">
    <property type="entry name" value="Cyt_B5-like_heme/steroid-bd"/>
</dbReference>
<reference evidence="2 3" key="1">
    <citation type="submission" date="2016-08" db="EMBL/GenBank/DDBJ databases">
        <title>Complete Genome Sequence Of The Indigo Reducing Clostridium isatidis DSM15098.</title>
        <authorList>
            <person name="Little G.T."/>
            <person name="Minton N.P."/>
        </authorList>
    </citation>
    <scope>NUCLEOTIDE SEQUENCE [LARGE SCALE GENOMIC DNA]</scope>
    <source>
        <strain evidence="2 3">DSM 15098</strain>
    </source>
</reference>
<dbReference type="EMBL" id="CP016786">
    <property type="protein sequence ID" value="ASW42054.1"/>
    <property type="molecule type" value="Genomic_DNA"/>
</dbReference>
<sequence>MGREDFLERKFIELNELKSRLITYPEDYKENIIEAFRKVCNQIEIYLEVSTFERYNKMNEFINLTREELKLYDGKEERPAYIVVDGIVYDITESEEWKHAKYLGARAGKDYTDLFKRGKEECMTMLSSFKVIGVIKENMK</sequence>
<evidence type="ECO:0000259" key="1">
    <source>
        <dbReference type="SMART" id="SM01117"/>
    </source>
</evidence>
<feature type="domain" description="Cytochrome b5 heme-binding" evidence="1">
    <location>
        <begin position="64"/>
        <end position="136"/>
    </location>
</feature>
<protein>
    <recommendedName>
        <fullName evidence="1">Cytochrome b5 heme-binding domain-containing protein</fullName>
    </recommendedName>
</protein>
<dbReference type="Gene3D" id="3.10.120.10">
    <property type="entry name" value="Cytochrome b5-like heme/steroid binding domain"/>
    <property type="match status" value="1"/>
</dbReference>
<dbReference type="KEGG" id="cia:BEN51_00580"/>
<dbReference type="AlphaFoldDB" id="A0A343J946"/>
<organism evidence="2 3">
    <name type="scientific">Clostridium isatidis</name>
    <dbReference type="NCBI Taxonomy" id="182773"/>
    <lineage>
        <taxon>Bacteria</taxon>
        <taxon>Bacillati</taxon>
        <taxon>Bacillota</taxon>
        <taxon>Clostridia</taxon>
        <taxon>Eubacteriales</taxon>
        <taxon>Clostridiaceae</taxon>
        <taxon>Clostridium</taxon>
    </lineage>
</organism>
<dbReference type="Proteomes" id="UP000264883">
    <property type="component" value="Chromosome"/>
</dbReference>
<gene>
    <name evidence="2" type="ORF">BEN51_00580</name>
</gene>
<evidence type="ECO:0000313" key="3">
    <source>
        <dbReference type="Proteomes" id="UP000264883"/>
    </source>
</evidence>
<proteinExistence type="predicted"/>
<keyword evidence="3" id="KW-1185">Reference proteome</keyword>
<dbReference type="OrthoDB" id="9785263at2"/>
<dbReference type="SMART" id="SM01117">
    <property type="entry name" value="Cyt-b5"/>
    <property type="match status" value="1"/>
</dbReference>
<dbReference type="Pfam" id="PF00173">
    <property type="entry name" value="Cyt-b5"/>
    <property type="match status" value="1"/>
</dbReference>